<dbReference type="InterPro" id="IPR029055">
    <property type="entry name" value="Ntn_hydrolases_N"/>
</dbReference>
<feature type="binding site" evidence="2">
    <location>
        <begin position="236"/>
        <end position="239"/>
    </location>
    <ligand>
        <name>substrate</name>
    </ligand>
</feature>
<evidence type="ECO:0000313" key="5">
    <source>
        <dbReference type="Proteomes" id="UP000799429"/>
    </source>
</evidence>
<evidence type="ECO:0000256" key="3">
    <source>
        <dbReference type="PIRSR" id="PIRSR600246-3"/>
    </source>
</evidence>
<dbReference type="PANTHER" id="PTHR10188:SF43">
    <property type="entry name" value="ASPARAGINASE (EUROFUNG)"/>
    <property type="match status" value="1"/>
</dbReference>
<proteinExistence type="predicted"/>
<dbReference type="AlphaFoldDB" id="A0A9P4S972"/>
<dbReference type="GO" id="GO:0005737">
    <property type="term" value="C:cytoplasm"/>
    <property type="evidence" value="ECO:0007669"/>
    <property type="project" value="TreeGrafter"/>
</dbReference>
<feature type="active site" description="Nucleophile" evidence="1">
    <location>
        <position position="208"/>
    </location>
</feature>
<feature type="non-terminal residue" evidence="4">
    <location>
        <position position="1"/>
    </location>
</feature>
<keyword evidence="5" id="KW-1185">Reference proteome</keyword>
<dbReference type="EMBL" id="MU006099">
    <property type="protein sequence ID" value="KAF2837577.1"/>
    <property type="molecule type" value="Genomic_DNA"/>
</dbReference>
<feature type="binding site" evidence="2">
    <location>
        <begin position="319"/>
        <end position="322"/>
    </location>
    <ligand>
        <name>substrate</name>
    </ligand>
</feature>
<organism evidence="4 5">
    <name type="scientific">Patellaria atrata CBS 101060</name>
    <dbReference type="NCBI Taxonomy" id="1346257"/>
    <lineage>
        <taxon>Eukaryota</taxon>
        <taxon>Fungi</taxon>
        <taxon>Dikarya</taxon>
        <taxon>Ascomycota</taxon>
        <taxon>Pezizomycotina</taxon>
        <taxon>Dothideomycetes</taxon>
        <taxon>Dothideomycetes incertae sedis</taxon>
        <taxon>Patellariales</taxon>
        <taxon>Patellariaceae</taxon>
        <taxon>Patellaria</taxon>
    </lineage>
</organism>
<evidence type="ECO:0000313" key="4">
    <source>
        <dbReference type="EMBL" id="KAF2837577.1"/>
    </source>
</evidence>
<dbReference type="CDD" id="cd04701">
    <property type="entry name" value="Asparaginase_2"/>
    <property type="match status" value="1"/>
</dbReference>
<dbReference type="InterPro" id="IPR000246">
    <property type="entry name" value="Peptidase_T2"/>
</dbReference>
<feature type="non-terminal residue" evidence="4">
    <location>
        <position position="418"/>
    </location>
</feature>
<dbReference type="OrthoDB" id="2262349at2759"/>
<dbReference type="Gene3D" id="3.60.20.30">
    <property type="entry name" value="(Glycosyl)asparaginase"/>
    <property type="match status" value="1"/>
</dbReference>
<dbReference type="PANTHER" id="PTHR10188">
    <property type="entry name" value="L-ASPARAGINASE"/>
    <property type="match status" value="1"/>
</dbReference>
<protein>
    <submittedName>
        <fullName evidence="4">N-terminal nucleophile aminohydrolase</fullName>
    </submittedName>
</protein>
<feature type="site" description="Cleavage; by autolysis" evidence="3">
    <location>
        <begin position="207"/>
        <end position="208"/>
    </location>
</feature>
<evidence type="ECO:0000256" key="1">
    <source>
        <dbReference type="PIRSR" id="PIRSR600246-1"/>
    </source>
</evidence>
<dbReference type="Proteomes" id="UP000799429">
    <property type="component" value="Unassembled WGS sequence"/>
</dbReference>
<reference evidence="4" key="1">
    <citation type="journal article" date="2020" name="Stud. Mycol.">
        <title>101 Dothideomycetes genomes: a test case for predicting lifestyles and emergence of pathogens.</title>
        <authorList>
            <person name="Haridas S."/>
            <person name="Albert R."/>
            <person name="Binder M."/>
            <person name="Bloem J."/>
            <person name="Labutti K."/>
            <person name="Salamov A."/>
            <person name="Andreopoulos B."/>
            <person name="Baker S."/>
            <person name="Barry K."/>
            <person name="Bills G."/>
            <person name="Bluhm B."/>
            <person name="Cannon C."/>
            <person name="Castanera R."/>
            <person name="Culley D."/>
            <person name="Daum C."/>
            <person name="Ezra D."/>
            <person name="Gonzalez J."/>
            <person name="Henrissat B."/>
            <person name="Kuo A."/>
            <person name="Liang C."/>
            <person name="Lipzen A."/>
            <person name="Lutzoni F."/>
            <person name="Magnuson J."/>
            <person name="Mondo S."/>
            <person name="Nolan M."/>
            <person name="Ohm R."/>
            <person name="Pangilinan J."/>
            <person name="Park H.-J."/>
            <person name="Ramirez L."/>
            <person name="Alfaro M."/>
            <person name="Sun H."/>
            <person name="Tritt A."/>
            <person name="Yoshinaga Y."/>
            <person name="Zwiers L.-H."/>
            <person name="Turgeon B."/>
            <person name="Goodwin S."/>
            <person name="Spatafora J."/>
            <person name="Crous P."/>
            <person name="Grigoriev I."/>
        </authorList>
    </citation>
    <scope>NUCLEOTIDE SEQUENCE</scope>
    <source>
        <strain evidence="4">CBS 101060</strain>
    </source>
</reference>
<gene>
    <name evidence="4" type="ORF">M501DRAFT_909960</name>
</gene>
<dbReference type="Pfam" id="PF01112">
    <property type="entry name" value="Asparaginase_2"/>
    <property type="match status" value="1"/>
</dbReference>
<accession>A0A9P4S972</accession>
<evidence type="ECO:0000256" key="2">
    <source>
        <dbReference type="PIRSR" id="PIRSR600246-2"/>
    </source>
</evidence>
<comment type="caution">
    <text evidence="4">The sequence shown here is derived from an EMBL/GenBank/DDBJ whole genome shotgun (WGS) entry which is preliminary data.</text>
</comment>
<dbReference type="SUPFAM" id="SSF56235">
    <property type="entry name" value="N-terminal nucleophile aminohydrolases (Ntn hydrolases)"/>
    <property type="match status" value="1"/>
</dbReference>
<name>A0A9P4S972_9PEZI</name>
<dbReference type="GO" id="GO:0016787">
    <property type="term" value="F:hydrolase activity"/>
    <property type="evidence" value="ECO:0007669"/>
    <property type="project" value="InterPro"/>
</dbReference>
<sequence>IKPRIIIHGGAGNISHETVPPSAMSEYRQSLLSVLSSCNLLLSHPSATALDIATYAVALLENNPLFNCGHGAVFTRSGTIELEASIMVSDGHHKRGVGCMLLERVKNPIKLAREMLVRGDDENGWGGGAGGHSQLSGRALEKLAERWGLEMVDPRYFWTRKRWDEHIRGLEREKKGKHGKDIYRHDIQPLDWGKEPGWDGEEYLPQGTVGAVVLDRFGTICVATSTGGLTNKLPGRIGDTPTLGAGFWAEQWEEKTPKMLYQPSPPVLNTSLDQLSRGDISSFLSACLPHGLSSTTQPLPSLEKQKPSKQHRALAMSGTGNGDSFLRVSACRTAAAMCRFSTPAPSLQTAVSEVAGPGGELQRSAGERWGNGTFDGEGGIIGIELIDGEGKVAFDFNCGGMFRAYYDDEGKPRFGCFH</sequence>